<gene>
    <name evidence="1" type="ORF">GCM10010466_39390</name>
</gene>
<proteinExistence type="predicted"/>
<protein>
    <submittedName>
        <fullName evidence="1">Uncharacterized protein</fullName>
    </submittedName>
</protein>
<accession>A0ABP6ND76</accession>
<evidence type="ECO:0000313" key="2">
    <source>
        <dbReference type="Proteomes" id="UP001500320"/>
    </source>
</evidence>
<comment type="caution">
    <text evidence="1">The sequence shown here is derived from an EMBL/GenBank/DDBJ whole genome shotgun (WGS) entry which is preliminary data.</text>
</comment>
<evidence type="ECO:0000313" key="1">
    <source>
        <dbReference type="EMBL" id="GAA3144396.1"/>
    </source>
</evidence>
<dbReference type="RefSeq" id="WP_344861577.1">
    <property type="nucleotide sequence ID" value="NZ_BAAAUT010000031.1"/>
</dbReference>
<dbReference type="EMBL" id="BAAAUT010000031">
    <property type="protein sequence ID" value="GAA3144396.1"/>
    <property type="molecule type" value="Genomic_DNA"/>
</dbReference>
<organism evidence="1 2">
    <name type="scientific">Planomonospora alba</name>
    <dbReference type="NCBI Taxonomy" id="161354"/>
    <lineage>
        <taxon>Bacteria</taxon>
        <taxon>Bacillati</taxon>
        <taxon>Actinomycetota</taxon>
        <taxon>Actinomycetes</taxon>
        <taxon>Streptosporangiales</taxon>
        <taxon>Streptosporangiaceae</taxon>
        <taxon>Planomonospora</taxon>
    </lineage>
</organism>
<dbReference type="Proteomes" id="UP001500320">
    <property type="component" value="Unassembled WGS sequence"/>
</dbReference>
<reference evidence="2" key="1">
    <citation type="journal article" date="2019" name="Int. J. Syst. Evol. Microbiol.">
        <title>The Global Catalogue of Microorganisms (GCM) 10K type strain sequencing project: providing services to taxonomists for standard genome sequencing and annotation.</title>
        <authorList>
            <consortium name="The Broad Institute Genomics Platform"/>
            <consortium name="The Broad Institute Genome Sequencing Center for Infectious Disease"/>
            <person name="Wu L."/>
            <person name="Ma J."/>
        </authorList>
    </citation>
    <scope>NUCLEOTIDE SEQUENCE [LARGE SCALE GENOMIC DNA]</scope>
    <source>
        <strain evidence="2">JCM 9373</strain>
    </source>
</reference>
<name>A0ABP6ND76_9ACTN</name>
<sequence>MTRPTSTYECNNASVKPPAPLTLATTTHGGKVHLAWATPVNGNHLLCGNPAPAGQILAHLSDDGREALAHTLLTVAVTADRLCRCCFTMRFRTEYTTLVQLLTGP</sequence>
<keyword evidence="2" id="KW-1185">Reference proteome</keyword>